<reference evidence="2 3" key="1">
    <citation type="submission" date="2020-07" db="EMBL/GenBank/DDBJ databases">
        <authorList>
            <person name="Feng H."/>
        </authorList>
    </citation>
    <scope>NUCLEOTIDE SEQUENCE [LARGE SCALE GENOMIC DNA]</scope>
    <source>
        <strain evidence="3">s-11</strain>
    </source>
</reference>
<dbReference type="InterPro" id="IPR029063">
    <property type="entry name" value="SAM-dependent_MTases_sf"/>
</dbReference>
<organism evidence="2 3">
    <name type="scientific">Thermoactinomyces daqus</name>
    <dbReference type="NCBI Taxonomy" id="1329516"/>
    <lineage>
        <taxon>Bacteria</taxon>
        <taxon>Bacillati</taxon>
        <taxon>Bacillota</taxon>
        <taxon>Bacilli</taxon>
        <taxon>Bacillales</taxon>
        <taxon>Thermoactinomycetaceae</taxon>
        <taxon>Thermoactinomyces</taxon>
    </lineage>
</organism>
<dbReference type="CDD" id="cd02440">
    <property type="entry name" value="AdoMet_MTases"/>
    <property type="match status" value="1"/>
</dbReference>
<evidence type="ECO:0000313" key="3">
    <source>
        <dbReference type="Proteomes" id="UP000530514"/>
    </source>
</evidence>
<keyword evidence="2" id="KW-0489">Methyltransferase</keyword>
<dbReference type="PANTHER" id="PTHR43861">
    <property type="entry name" value="TRANS-ACONITATE 2-METHYLTRANSFERASE-RELATED"/>
    <property type="match status" value="1"/>
</dbReference>
<keyword evidence="3" id="KW-1185">Reference proteome</keyword>
<accession>A0A7W2AK78</accession>
<evidence type="ECO:0000313" key="2">
    <source>
        <dbReference type="EMBL" id="MBA4544648.1"/>
    </source>
</evidence>
<dbReference type="InterPro" id="IPR025714">
    <property type="entry name" value="Methyltranfer_dom"/>
</dbReference>
<dbReference type="SUPFAM" id="SSF53335">
    <property type="entry name" value="S-adenosyl-L-methionine-dependent methyltransferases"/>
    <property type="match status" value="1"/>
</dbReference>
<name>A0A7W2AK78_9BACL</name>
<dbReference type="GO" id="GO:0008168">
    <property type="term" value="F:methyltransferase activity"/>
    <property type="evidence" value="ECO:0007669"/>
    <property type="project" value="UniProtKB-KW"/>
</dbReference>
<dbReference type="Gene3D" id="3.40.50.150">
    <property type="entry name" value="Vaccinia Virus protein VP39"/>
    <property type="match status" value="1"/>
</dbReference>
<dbReference type="RefSeq" id="WP_033101667.1">
    <property type="nucleotide sequence ID" value="NZ_JACEIP010000054.1"/>
</dbReference>
<keyword evidence="2" id="KW-0808">Transferase</keyword>
<feature type="domain" description="Methyltransferase" evidence="1">
    <location>
        <begin position="30"/>
        <end position="127"/>
    </location>
</feature>
<comment type="caution">
    <text evidence="2">The sequence shown here is derived from an EMBL/GenBank/DDBJ whole genome shotgun (WGS) entry which is preliminary data.</text>
</comment>
<dbReference type="Proteomes" id="UP000530514">
    <property type="component" value="Unassembled WGS sequence"/>
</dbReference>
<dbReference type="OrthoDB" id="9760689at2"/>
<proteinExistence type="predicted"/>
<dbReference type="EMBL" id="JACEIP010000054">
    <property type="protein sequence ID" value="MBA4544648.1"/>
    <property type="molecule type" value="Genomic_DNA"/>
</dbReference>
<dbReference type="PANTHER" id="PTHR43861:SF1">
    <property type="entry name" value="TRANS-ACONITATE 2-METHYLTRANSFERASE"/>
    <property type="match status" value="1"/>
</dbReference>
<dbReference type="GO" id="GO:0032259">
    <property type="term" value="P:methylation"/>
    <property type="evidence" value="ECO:0007669"/>
    <property type="project" value="UniProtKB-KW"/>
</dbReference>
<evidence type="ECO:0000259" key="1">
    <source>
        <dbReference type="Pfam" id="PF13847"/>
    </source>
</evidence>
<protein>
    <submittedName>
        <fullName evidence="2">Methyltransferase domain-containing protein</fullName>
    </submittedName>
</protein>
<gene>
    <name evidence="2" type="ORF">H1164_17615</name>
</gene>
<dbReference type="Pfam" id="PF13847">
    <property type="entry name" value="Methyltransf_31"/>
    <property type="match status" value="1"/>
</dbReference>
<dbReference type="AlphaFoldDB" id="A0A7W2AK78"/>
<sequence>MNEWNATFYDEKVYFVSKLGEDLIQLLSPKPHETILDLGCGTGDLTNKIAQEGAKTLGIDSSPDMINKAREKYPHLSFEVQDAYQFQSKETFDAVFSNAVLHWIKEPTKVIKNIWFNLKPHGRLVAEFGGKGNVESIFLAIKETLEEYQIDIESRNPWYFPSIGEYCTLLEKNGFRVLNAIHFDRPTPLPGGEHGLDHWLDMFTDSFFQGFSTTERREIYQKIKYNLHSKLYQKGTWVADYKRLRIFAIKNKDY</sequence>